<evidence type="ECO:0000256" key="7">
    <source>
        <dbReference type="ARBA" id="ARBA00022475"/>
    </source>
</evidence>
<keyword evidence="9 19" id="KW-0808">Transferase</keyword>
<comment type="catalytic activity">
    <reaction evidence="18 19">
        <text>alpha-ribazole 5'-phosphate + adenosylcob(III)inamide-GDP = adenosylcob(III)alamin 5'-phosphate + GMP + H(+)</text>
        <dbReference type="Rhea" id="RHEA:23560"/>
        <dbReference type="ChEBI" id="CHEBI:15378"/>
        <dbReference type="ChEBI" id="CHEBI:57918"/>
        <dbReference type="ChEBI" id="CHEBI:58115"/>
        <dbReference type="ChEBI" id="CHEBI:60487"/>
        <dbReference type="ChEBI" id="CHEBI:60493"/>
        <dbReference type="EC" id="2.7.8.26"/>
    </reaction>
</comment>
<evidence type="ECO:0000256" key="18">
    <source>
        <dbReference type="ARBA" id="ARBA00049504"/>
    </source>
</evidence>
<evidence type="ECO:0000256" key="10">
    <source>
        <dbReference type="ARBA" id="ARBA00022692"/>
    </source>
</evidence>
<reference evidence="20 21" key="1">
    <citation type="submission" date="2020-10" db="EMBL/GenBank/DDBJ databases">
        <title>ChiBAC.</title>
        <authorList>
            <person name="Zenner C."/>
            <person name="Hitch T.C.A."/>
            <person name="Clavel T."/>
        </authorList>
    </citation>
    <scope>NUCLEOTIDE SEQUENCE [LARGE SCALE GENOMIC DNA]</scope>
    <source>
        <strain evidence="20 21">DSM 109015</strain>
    </source>
</reference>
<comment type="caution">
    <text evidence="20">The sequence shown here is derived from an EMBL/GenBank/DDBJ whole genome shotgun (WGS) entry which is preliminary data.</text>
</comment>
<feature type="transmembrane region" description="Helical" evidence="19">
    <location>
        <begin position="20"/>
        <end position="42"/>
    </location>
</feature>
<name>A0ABR9R318_9FIRM</name>
<dbReference type="EMBL" id="JADCKC010000002">
    <property type="protein sequence ID" value="MBE5037509.1"/>
    <property type="molecule type" value="Genomic_DNA"/>
</dbReference>
<keyword evidence="7 19" id="KW-1003">Cell membrane</keyword>
<sequence>MFSAIPMPQVDWDKGGLKYMLWAFPLIGAVMGGLCTLWALAADALALPAVLRGAGFCLIPLAVTGGVHLDGFADTCDALASYAPPEKRRQILKDPHMGAFAAIRLCGWFVADFALWAALPQFPAIAVTLGFCLSRALSGLAVARWPLASDTGLVHTFAAASDRTATGRFLTVIALLLTAGLAACGAQGIAMAVAAYGVWLYYRRMARVQFGGISGDLAGWFVQTCEVWMLGALCAVQYLVAAWH</sequence>
<evidence type="ECO:0000256" key="17">
    <source>
        <dbReference type="ARBA" id="ARBA00048623"/>
    </source>
</evidence>
<organism evidence="20 21">
    <name type="scientific">Gemmiger gallinarum</name>
    <dbReference type="NCBI Taxonomy" id="2779354"/>
    <lineage>
        <taxon>Bacteria</taxon>
        <taxon>Bacillati</taxon>
        <taxon>Bacillota</taxon>
        <taxon>Clostridia</taxon>
        <taxon>Eubacteriales</taxon>
        <taxon>Gemmiger</taxon>
    </lineage>
</organism>
<feature type="transmembrane region" description="Helical" evidence="19">
    <location>
        <begin position="169"/>
        <end position="200"/>
    </location>
</feature>
<evidence type="ECO:0000256" key="5">
    <source>
        <dbReference type="ARBA" id="ARBA00013200"/>
    </source>
</evidence>
<evidence type="ECO:0000313" key="20">
    <source>
        <dbReference type="EMBL" id="MBE5037509.1"/>
    </source>
</evidence>
<comment type="subcellular location">
    <subcellularLocation>
        <location evidence="2 19">Cell membrane</location>
        <topology evidence="2 19">Multi-pass membrane protein</topology>
    </subcellularLocation>
</comment>
<feature type="transmembrane region" description="Helical" evidence="19">
    <location>
        <begin position="97"/>
        <end position="119"/>
    </location>
</feature>
<evidence type="ECO:0000256" key="16">
    <source>
        <dbReference type="ARBA" id="ARBA00032853"/>
    </source>
</evidence>
<keyword evidence="11 19" id="KW-0460">Magnesium</keyword>
<evidence type="ECO:0000256" key="3">
    <source>
        <dbReference type="ARBA" id="ARBA00004663"/>
    </source>
</evidence>
<evidence type="ECO:0000256" key="8">
    <source>
        <dbReference type="ARBA" id="ARBA00022573"/>
    </source>
</evidence>
<evidence type="ECO:0000256" key="4">
    <source>
        <dbReference type="ARBA" id="ARBA00010561"/>
    </source>
</evidence>
<dbReference type="InterPro" id="IPR003805">
    <property type="entry name" value="CobS"/>
</dbReference>
<evidence type="ECO:0000256" key="1">
    <source>
        <dbReference type="ARBA" id="ARBA00001946"/>
    </source>
</evidence>
<keyword evidence="21" id="KW-1185">Reference proteome</keyword>
<evidence type="ECO:0000256" key="12">
    <source>
        <dbReference type="ARBA" id="ARBA00022989"/>
    </source>
</evidence>
<comment type="similarity">
    <text evidence="4 19">Belongs to the CobS family.</text>
</comment>
<keyword evidence="10 19" id="KW-0812">Transmembrane</keyword>
<evidence type="ECO:0000256" key="6">
    <source>
        <dbReference type="ARBA" id="ARBA00015850"/>
    </source>
</evidence>
<evidence type="ECO:0000256" key="11">
    <source>
        <dbReference type="ARBA" id="ARBA00022842"/>
    </source>
</evidence>
<dbReference type="EC" id="2.7.8.26" evidence="5 19"/>
<evidence type="ECO:0000256" key="19">
    <source>
        <dbReference type="HAMAP-Rule" id="MF_00719"/>
    </source>
</evidence>
<keyword evidence="13 19" id="KW-0472">Membrane</keyword>
<evidence type="ECO:0000256" key="15">
    <source>
        <dbReference type="ARBA" id="ARBA00032605"/>
    </source>
</evidence>
<dbReference type="HAMAP" id="MF_00719">
    <property type="entry name" value="CobS"/>
    <property type="match status" value="1"/>
</dbReference>
<keyword evidence="12 19" id="KW-1133">Transmembrane helix</keyword>
<comment type="cofactor">
    <cofactor evidence="1 19">
        <name>Mg(2+)</name>
        <dbReference type="ChEBI" id="CHEBI:18420"/>
    </cofactor>
</comment>
<evidence type="ECO:0000256" key="14">
    <source>
        <dbReference type="ARBA" id="ARBA00025228"/>
    </source>
</evidence>
<dbReference type="PANTHER" id="PTHR34148:SF1">
    <property type="entry name" value="ADENOSYLCOBINAMIDE-GDP RIBAZOLETRANSFERASE"/>
    <property type="match status" value="1"/>
</dbReference>
<dbReference type="Proteomes" id="UP000768567">
    <property type="component" value="Unassembled WGS sequence"/>
</dbReference>
<evidence type="ECO:0000256" key="2">
    <source>
        <dbReference type="ARBA" id="ARBA00004651"/>
    </source>
</evidence>
<evidence type="ECO:0000313" key="21">
    <source>
        <dbReference type="Proteomes" id="UP000768567"/>
    </source>
</evidence>
<comment type="catalytic activity">
    <reaction evidence="17 19">
        <text>alpha-ribazole + adenosylcob(III)inamide-GDP = adenosylcob(III)alamin + GMP + H(+)</text>
        <dbReference type="Rhea" id="RHEA:16049"/>
        <dbReference type="ChEBI" id="CHEBI:10329"/>
        <dbReference type="ChEBI" id="CHEBI:15378"/>
        <dbReference type="ChEBI" id="CHEBI:18408"/>
        <dbReference type="ChEBI" id="CHEBI:58115"/>
        <dbReference type="ChEBI" id="CHEBI:60487"/>
        <dbReference type="EC" id="2.7.8.26"/>
    </reaction>
</comment>
<dbReference type="PANTHER" id="PTHR34148">
    <property type="entry name" value="ADENOSYLCOBINAMIDE-GDP RIBAZOLETRANSFERASE"/>
    <property type="match status" value="1"/>
</dbReference>
<evidence type="ECO:0000256" key="13">
    <source>
        <dbReference type="ARBA" id="ARBA00023136"/>
    </source>
</evidence>
<evidence type="ECO:0000256" key="9">
    <source>
        <dbReference type="ARBA" id="ARBA00022679"/>
    </source>
</evidence>
<proteinExistence type="inferred from homology"/>
<gene>
    <name evidence="19" type="primary">cobS</name>
    <name evidence="20" type="ORF">INF35_06910</name>
</gene>
<comment type="caution">
    <text evidence="19">Lacks conserved residue(s) required for the propagation of feature annotation.</text>
</comment>
<protein>
    <recommendedName>
        <fullName evidence="6 19">Adenosylcobinamide-GDP ribazoletransferase</fullName>
        <ecNumber evidence="5 19">2.7.8.26</ecNumber>
    </recommendedName>
    <alternativeName>
        <fullName evidence="16 19">Cobalamin synthase</fullName>
    </alternativeName>
    <alternativeName>
        <fullName evidence="15 19">Cobalamin-5'-phosphate synthase</fullName>
    </alternativeName>
</protein>
<comment type="pathway">
    <text evidence="3 19">Cofactor biosynthesis; adenosylcobalamin biosynthesis; adenosylcobalamin from cob(II)yrinate a,c-diamide: step 7/7.</text>
</comment>
<dbReference type="Pfam" id="PF02654">
    <property type="entry name" value="CobS"/>
    <property type="match status" value="1"/>
</dbReference>
<keyword evidence="8 19" id="KW-0169">Cobalamin biosynthesis</keyword>
<comment type="function">
    <text evidence="14 19">Joins adenosylcobinamide-GDP and alpha-ribazole to generate adenosylcobalamin (Ado-cobalamin). Also synthesizes adenosylcobalamin 5'-phosphate from adenosylcobinamide-GDP and alpha-ribazole 5'-phosphate.</text>
</comment>
<accession>A0ABR9R318</accession>